<protein>
    <submittedName>
        <fullName evidence="1">Uncharacterized protein</fullName>
    </submittedName>
</protein>
<dbReference type="EMBL" id="JASCZI010273050">
    <property type="protein sequence ID" value="MED6224129.1"/>
    <property type="molecule type" value="Genomic_DNA"/>
</dbReference>
<evidence type="ECO:0000313" key="2">
    <source>
        <dbReference type="Proteomes" id="UP001341840"/>
    </source>
</evidence>
<proteinExistence type="predicted"/>
<dbReference type="Proteomes" id="UP001341840">
    <property type="component" value="Unassembled WGS sequence"/>
</dbReference>
<organism evidence="1 2">
    <name type="scientific">Stylosanthes scabra</name>
    <dbReference type="NCBI Taxonomy" id="79078"/>
    <lineage>
        <taxon>Eukaryota</taxon>
        <taxon>Viridiplantae</taxon>
        <taxon>Streptophyta</taxon>
        <taxon>Embryophyta</taxon>
        <taxon>Tracheophyta</taxon>
        <taxon>Spermatophyta</taxon>
        <taxon>Magnoliopsida</taxon>
        <taxon>eudicotyledons</taxon>
        <taxon>Gunneridae</taxon>
        <taxon>Pentapetalae</taxon>
        <taxon>rosids</taxon>
        <taxon>fabids</taxon>
        <taxon>Fabales</taxon>
        <taxon>Fabaceae</taxon>
        <taxon>Papilionoideae</taxon>
        <taxon>50 kb inversion clade</taxon>
        <taxon>dalbergioids sensu lato</taxon>
        <taxon>Dalbergieae</taxon>
        <taxon>Pterocarpus clade</taxon>
        <taxon>Stylosanthes</taxon>
    </lineage>
</organism>
<reference evidence="1 2" key="1">
    <citation type="journal article" date="2023" name="Plants (Basel)">
        <title>Bridging the Gap: Combining Genomics and Transcriptomics Approaches to Understand Stylosanthes scabra, an Orphan Legume from the Brazilian Caatinga.</title>
        <authorList>
            <person name="Ferreira-Neto J.R.C."/>
            <person name="da Silva M.D."/>
            <person name="Binneck E."/>
            <person name="de Melo N.F."/>
            <person name="da Silva R.H."/>
            <person name="de Melo A.L.T.M."/>
            <person name="Pandolfi V."/>
            <person name="Bustamante F.O."/>
            <person name="Brasileiro-Vidal A.C."/>
            <person name="Benko-Iseppon A.M."/>
        </authorList>
    </citation>
    <scope>NUCLEOTIDE SEQUENCE [LARGE SCALE GENOMIC DNA]</scope>
    <source>
        <tissue evidence="1">Leaves</tissue>
    </source>
</reference>
<sequence length="132" mass="14769">IEQRIYYDEVEGLSVEWLEATSSLVLSMSPNRRAFRRGSHNKWRALEEVAFMVFPYDLKVPLDDSDGCENMKAGDCIPPGYREPNSATEIDPAVFPLTVRLLSKIPVALHAVGGDDGPLEIGVRLYMSSYYG</sequence>
<name>A0ABU6ZQ86_9FABA</name>
<comment type="caution">
    <text evidence="1">The sequence shown here is derived from an EMBL/GenBank/DDBJ whole genome shotgun (WGS) entry which is preliminary data.</text>
</comment>
<feature type="non-terminal residue" evidence="1">
    <location>
        <position position="1"/>
    </location>
</feature>
<gene>
    <name evidence="1" type="ORF">PIB30_080843</name>
</gene>
<accession>A0ABU6ZQ86</accession>
<evidence type="ECO:0000313" key="1">
    <source>
        <dbReference type="EMBL" id="MED6224129.1"/>
    </source>
</evidence>
<keyword evidence="2" id="KW-1185">Reference proteome</keyword>